<gene>
    <name evidence="1" type="primary">cinA</name>
    <name evidence="3" type="ORF">JOC48_002599</name>
</gene>
<dbReference type="Pfam" id="PF02464">
    <property type="entry name" value="CinA"/>
    <property type="match status" value="1"/>
</dbReference>
<dbReference type="RefSeq" id="WP_204500233.1">
    <property type="nucleotide sequence ID" value="NZ_JAFBDR010000014.1"/>
</dbReference>
<keyword evidence="3" id="KW-0378">Hydrolase</keyword>
<dbReference type="InterPro" id="IPR041424">
    <property type="entry name" value="CinA_KH"/>
</dbReference>
<dbReference type="InterPro" id="IPR050101">
    <property type="entry name" value="CinA"/>
</dbReference>
<dbReference type="NCBIfam" id="TIGR00199">
    <property type="entry name" value="PncC_domain"/>
    <property type="match status" value="1"/>
</dbReference>
<dbReference type="SMART" id="SM00852">
    <property type="entry name" value="MoCF_biosynth"/>
    <property type="match status" value="1"/>
</dbReference>
<dbReference type="SUPFAM" id="SSF53218">
    <property type="entry name" value="Molybdenum cofactor biosynthesis proteins"/>
    <property type="match status" value="1"/>
</dbReference>
<reference evidence="3 4" key="1">
    <citation type="submission" date="2021-01" db="EMBL/GenBank/DDBJ databases">
        <title>Genomic Encyclopedia of Type Strains, Phase IV (KMG-IV): sequencing the most valuable type-strain genomes for metagenomic binning, comparative biology and taxonomic classification.</title>
        <authorList>
            <person name="Goeker M."/>
        </authorList>
    </citation>
    <scope>NUCLEOTIDE SEQUENCE [LARGE SCALE GENOMIC DNA]</scope>
    <source>
        <strain evidence="3 4">DSM 23711</strain>
    </source>
</reference>
<proteinExistence type="inferred from homology"/>
<dbReference type="Gene3D" id="3.40.980.10">
    <property type="entry name" value="MoaB/Mog-like domain"/>
    <property type="match status" value="1"/>
</dbReference>
<evidence type="ECO:0000313" key="3">
    <source>
        <dbReference type="EMBL" id="MBM7572096.1"/>
    </source>
</evidence>
<dbReference type="Proteomes" id="UP001296943">
    <property type="component" value="Unassembled WGS sequence"/>
</dbReference>
<dbReference type="EMBL" id="JAFBDR010000014">
    <property type="protein sequence ID" value="MBM7572096.1"/>
    <property type="molecule type" value="Genomic_DNA"/>
</dbReference>
<accession>A0ABS2N1T9</accession>
<dbReference type="HAMAP" id="MF_00226_B">
    <property type="entry name" value="CinA_B"/>
    <property type="match status" value="1"/>
</dbReference>
<sequence>MKEYKAEIIAVGTELLLGQIANTNAQWISDTLARHGVNVFFHGVVGDNLERVKSTFELANDRSDLVIITGGLGPTDDDLTREAFQAMTNEKLVEHPESMNKILNYFKKTNRKMTPNNKKQALVFEGAQVIYNNVGMAPGMISEYNDTIWIFMPGVPREMKSIMTDGALPYLKDRLNLSTVIQSRMLRFIGIGESQLEHDLKKIIDHQSNPTIAPLATDGEVALRITAKGKSIEEANNLIDLTEKKVLNIVGDYFYGYDEETIQSKILSLLKEKETTIATAESLTGGSFSDSIVSIPGASEVFNGGIVCYSTDVKKQILQVSSETIDKYGTISEPCAEEMAKNIQTKLHANVGISFTGVAGPDKSEGKDVGTVFISIYHASGKSLTESFQFFGDRESIRIRTVKKGLELLFRFIKNKI</sequence>
<dbReference type="NCBIfam" id="TIGR00200">
    <property type="entry name" value="cinA_nterm"/>
    <property type="match status" value="1"/>
</dbReference>
<dbReference type="Gene3D" id="3.90.950.20">
    <property type="entry name" value="CinA-like"/>
    <property type="match status" value="1"/>
</dbReference>
<dbReference type="PIRSF" id="PIRSF006728">
    <property type="entry name" value="CinA"/>
    <property type="match status" value="1"/>
</dbReference>
<dbReference type="NCBIfam" id="NF001813">
    <property type="entry name" value="PRK00549.1"/>
    <property type="match status" value="1"/>
</dbReference>
<dbReference type="InterPro" id="IPR008135">
    <property type="entry name" value="Competence-induced_CinA"/>
</dbReference>
<dbReference type="InterPro" id="IPR036653">
    <property type="entry name" value="CinA-like_C"/>
</dbReference>
<keyword evidence="4" id="KW-1185">Reference proteome</keyword>
<dbReference type="Gene3D" id="3.30.70.2860">
    <property type="match status" value="1"/>
</dbReference>
<comment type="similarity">
    <text evidence="1">Belongs to the CinA family.</text>
</comment>
<dbReference type="Pfam" id="PF18146">
    <property type="entry name" value="CinA_KH"/>
    <property type="match status" value="1"/>
</dbReference>
<dbReference type="GO" id="GO:0019159">
    <property type="term" value="F:nicotinamide-nucleotide amidase activity"/>
    <property type="evidence" value="ECO:0007669"/>
    <property type="project" value="UniProtKB-EC"/>
</dbReference>
<dbReference type="PANTHER" id="PTHR13939">
    <property type="entry name" value="NICOTINAMIDE-NUCLEOTIDE AMIDOHYDROLASE PNCC"/>
    <property type="match status" value="1"/>
</dbReference>
<evidence type="ECO:0000256" key="1">
    <source>
        <dbReference type="HAMAP-Rule" id="MF_00226"/>
    </source>
</evidence>
<dbReference type="CDD" id="cd00885">
    <property type="entry name" value="cinA"/>
    <property type="match status" value="1"/>
</dbReference>
<evidence type="ECO:0000259" key="2">
    <source>
        <dbReference type="SMART" id="SM00852"/>
    </source>
</evidence>
<dbReference type="InterPro" id="IPR001453">
    <property type="entry name" value="MoaB/Mog_dom"/>
</dbReference>
<dbReference type="InterPro" id="IPR036425">
    <property type="entry name" value="MoaB/Mog-like_dom_sf"/>
</dbReference>
<dbReference type="NCBIfam" id="TIGR00177">
    <property type="entry name" value="molyb_syn"/>
    <property type="match status" value="1"/>
</dbReference>
<comment type="caution">
    <text evidence="3">The sequence shown here is derived from an EMBL/GenBank/DDBJ whole genome shotgun (WGS) entry which is preliminary data.</text>
</comment>
<dbReference type="InterPro" id="IPR008136">
    <property type="entry name" value="CinA_C"/>
</dbReference>
<protein>
    <recommendedName>
        <fullName evidence="1">Putative competence-damage inducible protein</fullName>
    </recommendedName>
</protein>
<dbReference type="PANTHER" id="PTHR13939:SF0">
    <property type="entry name" value="NMN AMIDOHYDROLASE-LIKE PROTEIN YFAY"/>
    <property type="match status" value="1"/>
</dbReference>
<feature type="domain" description="MoaB/Mog" evidence="2">
    <location>
        <begin position="7"/>
        <end position="174"/>
    </location>
</feature>
<name>A0ABS2N1T9_9BACI</name>
<dbReference type="SUPFAM" id="SSF142433">
    <property type="entry name" value="CinA-like"/>
    <property type="match status" value="1"/>
</dbReference>
<evidence type="ECO:0000313" key="4">
    <source>
        <dbReference type="Proteomes" id="UP001296943"/>
    </source>
</evidence>
<organism evidence="3 4">
    <name type="scientific">Aquibacillus albus</name>
    <dbReference type="NCBI Taxonomy" id="1168171"/>
    <lineage>
        <taxon>Bacteria</taxon>
        <taxon>Bacillati</taxon>
        <taxon>Bacillota</taxon>
        <taxon>Bacilli</taxon>
        <taxon>Bacillales</taxon>
        <taxon>Bacillaceae</taxon>
        <taxon>Aquibacillus</taxon>
    </lineage>
</organism>
<dbReference type="Pfam" id="PF00994">
    <property type="entry name" value="MoCF_biosynth"/>
    <property type="match status" value="1"/>
</dbReference>